<accession>A0A4R5UN40</accession>
<organism evidence="1 2">
    <name type="scientific">Rhizobium deserti</name>
    <dbReference type="NCBI Taxonomy" id="2547961"/>
    <lineage>
        <taxon>Bacteria</taxon>
        <taxon>Pseudomonadati</taxon>
        <taxon>Pseudomonadota</taxon>
        <taxon>Alphaproteobacteria</taxon>
        <taxon>Hyphomicrobiales</taxon>
        <taxon>Rhizobiaceae</taxon>
        <taxon>Rhizobium/Agrobacterium group</taxon>
        <taxon>Rhizobium</taxon>
    </lineage>
</organism>
<keyword evidence="2" id="KW-1185">Reference proteome</keyword>
<dbReference type="AlphaFoldDB" id="A0A4R5UN40"/>
<dbReference type="OrthoDB" id="7359436at2"/>
<protein>
    <submittedName>
        <fullName evidence="1">Uncharacterized protein</fullName>
    </submittedName>
</protein>
<evidence type="ECO:0000313" key="2">
    <source>
        <dbReference type="Proteomes" id="UP000295238"/>
    </source>
</evidence>
<comment type="caution">
    <text evidence="1">The sequence shown here is derived from an EMBL/GenBank/DDBJ whole genome shotgun (WGS) entry which is preliminary data.</text>
</comment>
<gene>
    <name evidence="1" type="ORF">E2F50_04075</name>
</gene>
<dbReference type="RefSeq" id="WP_133314754.1">
    <property type="nucleotide sequence ID" value="NZ_SMTL01000001.1"/>
</dbReference>
<name>A0A4R5UN40_9HYPH</name>
<evidence type="ECO:0000313" key="1">
    <source>
        <dbReference type="EMBL" id="TDK39306.1"/>
    </source>
</evidence>
<reference evidence="1 2" key="1">
    <citation type="submission" date="2019-03" db="EMBL/GenBank/DDBJ databases">
        <title>Rhizobium sp. nov., an bacterium isolated from biocrust in Mu Us Desert.</title>
        <authorList>
            <person name="Lixiong L."/>
        </authorList>
    </citation>
    <scope>NUCLEOTIDE SEQUENCE [LARGE SCALE GENOMIC DNA]</scope>
    <source>
        <strain evidence="1 2">SPY-1</strain>
    </source>
</reference>
<proteinExistence type="predicted"/>
<sequence length="94" mass="9922">MNTANPQLEGLYLAIAAMNRLLIQKGVASHDEIREALQAAEAVAISDNKAASVSPSHQKAVAFPIRLLLLANEADGKGVAADFEALAKEVGRRT</sequence>
<dbReference type="Proteomes" id="UP000295238">
    <property type="component" value="Unassembled WGS sequence"/>
</dbReference>
<dbReference type="EMBL" id="SMTL01000001">
    <property type="protein sequence ID" value="TDK39306.1"/>
    <property type="molecule type" value="Genomic_DNA"/>
</dbReference>